<feature type="region of interest" description="Disordered" evidence="13">
    <location>
        <begin position="186"/>
        <end position="209"/>
    </location>
</feature>
<keyword evidence="8 12" id="KW-0808">Transferase</keyword>
<dbReference type="EC" id="2.3.1.61" evidence="5 12"/>
<evidence type="ECO:0000256" key="5">
    <source>
        <dbReference type="ARBA" id="ARBA00012945"/>
    </source>
</evidence>
<dbReference type="PROSITE" id="PS51826">
    <property type="entry name" value="PSBD"/>
    <property type="match status" value="1"/>
</dbReference>
<protein>
    <recommendedName>
        <fullName evidence="6 12">Dihydrolipoyllysine-residue succinyltransferase component of 2-oxoglutarate dehydrogenase complex</fullName>
        <ecNumber evidence="5 12">2.3.1.61</ecNumber>
    </recommendedName>
    <alternativeName>
        <fullName evidence="12">2-oxoglutarate dehydrogenase complex component E2</fullName>
    </alternativeName>
</protein>
<dbReference type="PANTHER" id="PTHR43416:SF5">
    <property type="entry name" value="DIHYDROLIPOYLLYSINE-RESIDUE SUCCINYLTRANSFERASE COMPONENT OF 2-OXOGLUTARATE DEHYDROGENASE COMPLEX, MITOCHONDRIAL"/>
    <property type="match status" value="1"/>
</dbReference>
<reference evidence="16 17" key="1">
    <citation type="submission" date="2023-04" db="EMBL/GenBank/DDBJ databases">
        <title>A long-awaited taxogenomic arrangement of the family Halomonadaceae.</title>
        <authorList>
            <person name="De La Haba R."/>
            <person name="Chuvochina M."/>
            <person name="Wittouck S."/>
            <person name="Arahal D.R."/>
            <person name="Sanchez-Porro C."/>
            <person name="Hugenholtz P."/>
            <person name="Ventosa A."/>
        </authorList>
    </citation>
    <scope>NUCLEOTIDE SEQUENCE [LARGE SCALE GENOMIC DNA]</scope>
    <source>
        <strain evidence="16 17">DSM 23530</strain>
    </source>
</reference>
<name>A0ABU1G560_9GAMM</name>
<dbReference type="Gene3D" id="2.40.50.100">
    <property type="match status" value="2"/>
</dbReference>
<evidence type="ECO:0000256" key="12">
    <source>
        <dbReference type="RuleBase" id="RU361138"/>
    </source>
</evidence>
<comment type="caution">
    <text evidence="16">The sequence shown here is derived from an EMBL/GenBank/DDBJ whole genome shotgun (WGS) entry which is preliminary data.</text>
</comment>
<feature type="region of interest" description="Disordered" evidence="13">
    <location>
        <begin position="1"/>
        <end position="28"/>
    </location>
</feature>
<dbReference type="SUPFAM" id="SSF52777">
    <property type="entry name" value="CoA-dependent acyltransferases"/>
    <property type="match status" value="1"/>
</dbReference>
<dbReference type="RefSeq" id="WP_309653151.1">
    <property type="nucleotide sequence ID" value="NZ_JARWAK010000010.1"/>
</dbReference>
<comment type="similarity">
    <text evidence="4 12">Belongs to the 2-oxoacid dehydrogenase family.</text>
</comment>
<dbReference type="PANTHER" id="PTHR43416">
    <property type="entry name" value="DIHYDROLIPOYLLYSINE-RESIDUE SUCCINYLTRANSFERASE COMPONENT OF 2-OXOGLUTARATE DEHYDROGENASE COMPLEX, MITOCHONDRIAL-RELATED"/>
    <property type="match status" value="1"/>
</dbReference>
<keyword evidence="10 12" id="KW-0012">Acyltransferase</keyword>
<evidence type="ECO:0000256" key="9">
    <source>
        <dbReference type="ARBA" id="ARBA00022823"/>
    </source>
</evidence>
<comment type="pathway">
    <text evidence="3 12">Amino-acid degradation; L-lysine degradation via saccharopine pathway; glutaryl-CoA from L-lysine: step 6/6.</text>
</comment>
<sequence length="512" mass="53802">MATEIKAPTFPESVAEGSVAAWHKQPGDSVERDELIVEIETDKVVLEVVAPEAGTLSEVLAEEGDTVQSEQVLGRLGEGAASGGEKGEAAAPKAEPEAKPAAGGAQHEVKAPTFPESVQEGTVASWAKQVGEAAKRDEVLAEIETDKVVLEVVAPADGALVEIKAEEGSQVASEQVLAVFAEGAGGESAPAAGEGKAAASADDGASDEQVGDKILAPAARKLVAEHDLDVAKLQGTGKGGRVLKEDVQKAIKDGSAKKAAKPAGGGAKAAAAPAPAVEGERPEKRVPMSRLRQTIAKRLVEAQQTAAMLTTYNEVDMGAVMDLRAQYKDTFLKAHDTKLGFMGFFVKAASEALKRFPDVNASIDGTDIVYHGYQDIGVAVSTDRGLVVPVLRDTDSMKIADVEKGIVDFGKRARDGKLGIDEMQGGTFTITNGGIFGSLMSTPILNPPQTAILGMHKIQERPMAVNGKVEIRPMMYLALSYDHRMIDGKDAVQFLVTIKELLEDPARLLLDI</sequence>
<evidence type="ECO:0000256" key="7">
    <source>
        <dbReference type="ARBA" id="ARBA00022532"/>
    </source>
</evidence>
<feature type="domain" description="Lipoyl-binding" evidence="14">
    <location>
        <begin position="106"/>
        <end position="181"/>
    </location>
</feature>
<evidence type="ECO:0000256" key="4">
    <source>
        <dbReference type="ARBA" id="ARBA00007317"/>
    </source>
</evidence>
<dbReference type="NCBIfam" id="TIGR01347">
    <property type="entry name" value="sucB"/>
    <property type="match status" value="1"/>
</dbReference>
<dbReference type="CDD" id="cd06849">
    <property type="entry name" value="lipoyl_domain"/>
    <property type="match status" value="2"/>
</dbReference>
<dbReference type="Pfam" id="PF02817">
    <property type="entry name" value="E3_binding"/>
    <property type="match status" value="1"/>
</dbReference>
<dbReference type="Gene3D" id="4.10.320.10">
    <property type="entry name" value="E3-binding domain"/>
    <property type="match status" value="1"/>
</dbReference>
<dbReference type="EMBL" id="JARWAK010000010">
    <property type="protein sequence ID" value="MDR5867559.1"/>
    <property type="molecule type" value="Genomic_DNA"/>
</dbReference>
<evidence type="ECO:0000256" key="11">
    <source>
        <dbReference type="ARBA" id="ARBA00052761"/>
    </source>
</evidence>
<accession>A0ABU1G560</accession>
<comment type="function">
    <text evidence="2 12">E2 component of the 2-oxoglutarate dehydrogenase (OGDH) complex which catalyzes the second step in the conversion of 2-oxoglutarate to succinyl-CoA and CO(2).</text>
</comment>
<feature type="domain" description="Peripheral subunit-binding (PSBD)" evidence="15">
    <location>
        <begin position="214"/>
        <end position="251"/>
    </location>
</feature>
<evidence type="ECO:0000313" key="17">
    <source>
        <dbReference type="Proteomes" id="UP001264519"/>
    </source>
</evidence>
<dbReference type="InterPro" id="IPR023213">
    <property type="entry name" value="CAT-like_dom_sf"/>
</dbReference>
<feature type="compositionally biased region" description="Low complexity" evidence="13">
    <location>
        <begin position="89"/>
        <end position="105"/>
    </location>
</feature>
<evidence type="ECO:0000256" key="3">
    <source>
        <dbReference type="ARBA" id="ARBA00005145"/>
    </source>
</evidence>
<feature type="compositionally biased region" description="Low complexity" evidence="13">
    <location>
        <begin position="187"/>
        <end position="203"/>
    </location>
</feature>
<gene>
    <name evidence="16" type="primary">odhB</name>
    <name evidence="16" type="ORF">QC818_12235</name>
</gene>
<evidence type="ECO:0000256" key="13">
    <source>
        <dbReference type="SAM" id="MobiDB-lite"/>
    </source>
</evidence>
<evidence type="ECO:0000256" key="8">
    <source>
        <dbReference type="ARBA" id="ARBA00022679"/>
    </source>
</evidence>
<organism evidence="16 17">
    <name type="scientific">Halomonas koreensis</name>
    <dbReference type="NCBI Taxonomy" id="245385"/>
    <lineage>
        <taxon>Bacteria</taxon>
        <taxon>Pseudomonadati</taxon>
        <taxon>Pseudomonadota</taxon>
        <taxon>Gammaproteobacteria</taxon>
        <taxon>Oceanospirillales</taxon>
        <taxon>Halomonadaceae</taxon>
        <taxon>Halomonas</taxon>
    </lineage>
</organism>
<dbReference type="NCBIfam" id="NF004309">
    <property type="entry name" value="PRK05704.1"/>
    <property type="match status" value="1"/>
</dbReference>
<dbReference type="Gene3D" id="3.30.559.10">
    <property type="entry name" value="Chloramphenicol acetyltransferase-like domain"/>
    <property type="match status" value="1"/>
</dbReference>
<dbReference type="InterPro" id="IPR003016">
    <property type="entry name" value="2-oxoA_DH_lipoyl-BS"/>
</dbReference>
<evidence type="ECO:0000256" key="1">
    <source>
        <dbReference type="ARBA" id="ARBA00001938"/>
    </source>
</evidence>
<evidence type="ECO:0000256" key="10">
    <source>
        <dbReference type="ARBA" id="ARBA00023315"/>
    </source>
</evidence>
<feature type="region of interest" description="Disordered" evidence="13">
    <location>
        <begin position="254"/>
        <end position="286"/>
    </location>
</feature>
<dbReference type="InterPro" id="IPR004167">
    <property type="entry name" value="PSBD"/>
</dbReference>
<dbReference type="InterPro" id="IPR050537">
    <property type="entry name" value="2-oxoacid_dehydrogenase"/>
</dbReference>
<feature type="region of interest" description="Disordered" evidence="13">
    <location>
        <begin position="64"/>
        <end position="107"/>
    </location>
</feature>
<comment type="catalytic activity">
    <reaction evidence="11 12">
        <text>N(6)-[(R)-dihydrolipoyl]-L-lysyl-[protein] + succinyl-CoA = N(6)-[(R)-S(8)-succinyldihydrolipoyl]-L-lysyl-[protein] + CoA</text>
        <dbReference type="Rhea" id="RHEA:15213"/>
        <dbReference type="Rhea" id="RHEA-COMP:10475"/>
        <dbReference type="Rhea" id="RHEA-COMP:20092"/>
        <dbReference type="ChEBI" id="CHEBI:57287"/>
        <dbReference type="ChEBI" id="CHEBI:57292"/>
        <dbReference type="ChEBI" id="CHEBI:83100"/>
        <dbReference type="ChEBI" id="CHEBI:83120"/>
        <dbReference type="EC" id="2.3.1.61"/>
    </reaction>
</comment>
<dbReference type="InterPro" id="IPR000089">
    <property type="entry name" value="Biotin_lipoyl"/>
</dbReference>
<feature type="domain" description="Lipoyl-binding" evidence="14">
    <location>
        <begin position="2"/>
        <end position="77"/>
    </location>
</feature>
<evidence type="ECO:0000256" key="2">
    <source>
        <dbReference type="ARBA" id="ARBA00004052"/>
    </source>
</evidence>
<comment type="cofactor">
    <cofactor evidence="1">
        <name>(R)-lipoate</name>
        <dbReference type="ChEBI" id="CHEBI:83088"/>
    </cofactor>
</comment>
<evidence type="ECO:0000259" key="15">
    <source>
        <dbReference type="PROSITE" id="PS51826"/>
    </source>
</evidence>
<evidence type="ECO:0000256" key="6">
    <source>
        <dbReference type="ARBA" id="ARBA00019511"/>
    </source>
</evidence>
<dbReference type="Pfam" id="PF00364">
    <property type="entry name" value="Biotin_lipoyl"/>
    <property type="match status" value="2"/>
</dbReference>
<dbReference type="SUPFAM" id="SSF47005">
    <property type="entry name" value="Peripheral subunit-binding domain of 2-oxo acid dehydrogenase complex"/>
    <property type="match status" value="1"/>
</dbReference>
<dbReference type="PROSITE" id="PS00189">
    <property type="entry name" value="LIPOYL"/>
    <property type="match status" value="1"/>
</dbReference>
<dbReference type="InterPro" id="IPR011053">
    <property type="entry name" value="Single_hybrid_motif"/>
</dbReference>
<dbReference type="PROSITE" id="PS50968">
    <property type="entry name" value="BIOTINYL_LIPOYL"/>
    <property type="match status" value="2"/>
</dbReference>
<dbReference type="GO" id="GO:0004149">
    <property type="term" value="F:dihydrolipoyllysine-residue succinyltransferase activity"/>
    <property type="evidence" value="ECO:0007669"/>
    <property type="project" value="UniProtKB-EC"/>
</dbReference>
<dbReference type="InterPro" id="IPR006255">
    <property type="entry name" value="SucB"/>
</dbReference>
<dbReference type="Proteomes" id="UP001264519">
    <property type="component" value="Unassembled WGS sequence"/>
</dbReference>
<evidence type="ECO:0000313" key="16">
    <source>
        <dbReference type="EMBL" id="MDR5867559.1"/>
    </source>
</evidence>
<dbReference type="InterPro" id="IPR001078">
    <property type="entry name" value="2-oxoacid_DH_actylTfrase"/>
</dbReference>
<dbReference type="SUPFAM" id="SSF51230">
    <property type="entry name" value="Single hybrid motif"/>
    <property type="match status" value="2"/>
</dbReference>
<keyword evidence="9 12" id="KW-0450">Lipoyl</keyword>
<keyword evidence="7 12" id="KW-0816">Tricarboxylic acid cycle</keyword>
<proteinExistence type="inferred from homology"/>
<keyword evidence="17" id="KW-1185">Reference proteome</keyword>
<dbReference type="InterPro" id="IPR036625">
    <property type="entry name" value="E3-bd_dom_sf"/>
</dbReference>
<dbReference type="Pfam" id="PF00198">
    <property type="entry name" value="2-oxoacid_dh"/>
    <property type="match status" value="1"/>
</dbReference>
<evidence type="ECO:0000259" key="14">
    <source>
        <dbReference type="PROSITE" id="PS50968"/>
    </source>
</evidence>